<dbReference type="Pfam" id="PF01051">
    <property type="entry name" value="Rep3_N"/>
    <property type="match status" value="1"/>
</dbReference>
<dbReference type="InterPro" id="IPR036390">
    <property type="entry name" value="WH_DNA-bd_sf"/>
</dbReference>
<organism evidence="3 4">
    <name type="scientific">Sporosarcina aquimarina</name>
    <dbReference type="NCBI Taxonomy" id="114975"/>
    <lineage>
        <taxon>Bacteria</taxon>
        <taxon>Bacillati</taxon>
        <taxon>Bacillota</taxon>
        <taxon>Bacilli</taxon>
        <taxon>Bacillales</taxon>
        <taxon>Caryophanaceae</taxon>
        <taxon>Sporosarcina</taxon>
    </lineage>
</organism>
<sequence length="304" mass="35513">MPDADGFVTTNWVASQRYKKGEGVIVLSFSPYLKPYLLQLKNQFTSYKLSNILSLGSGYSIRLYELMKKWQHLGKWECPVEELKPRIGAVAKSHSAYGNFKSKALLPAIEEVNEKTDLHISFKELKIGRKIERIEFTIRHAPEKEIKLPEPKKKLEQPKKAPENEEVRIRLNSLADKELYQFDPNYFSQMYQGAVVIWGEQAESELALIIRYVNVEESVQKPLGFIKSQIKLAWEASERGERPTFSDLQPTKKRVNGRQEIIPDWFKEKDENIEQNEKEFDAEVETKRQELLKKLESMKKYKQD</sequence>
<feature type="domain" description="Initiator Rep protein WH1" evidence="2">
    <location>
        <begin position="12"/>
        <end position="68"/>
    </location>
</feature>
<comment type="similarity">
    <text evidence="1">Belongs to the initiator RepB protein family.</text>
</comment>
<name>A0ABU4G1U9_9BACL</name>
<dbReference type="Proteomes" id="UP001280629">
    <property type="component" value="Unassembled WGS sequence"/>
</dbReference>
<evidence type="ECO:0000256" key="1">
    <source>
        <dbReference type="ARBA" id="ARBA00038283"/>
    </source>
</evidence>
<evidence type="ECO:0000313" key="3">
    <source>
        <dbReference type="EMBL" id="MDW0110946.1"/>
    </source>
</evidence>
<evidence type="ECO:0000313" key="4">
    <source>
        <dbReference type="Proteomes" id="UP001280629"/>
    </source>
</evidence>
<dbReference type="SUPFAM" id="SSF46785">
    <property type="entry name" value="Winged helix' DNA-binding domain"/>
    <property type="match status" value="2"/>
</dbReference>
<dbReference type="EMBL" id="JAUBDH010000008">
    <property type="protein sequence ID" value="MDW0110946.1"/>
    <property type="molecule type" value="Genomic_DNA"/>
</dbReference>
<dbReference type="InterPro" id="IPR000525">
    <property type="entry name" value="Initiator_Rep_WH1"/>
</dbReference>
<dbReference type="Gene3D" id="1.10.10.10">
    <property type="entry name" value="Winged helix-like DNA-binding domain superfamily/Winged helix DNA-binding domain"/>
    <property type="match status" value="2"/>
</dbReference>
<comment type="caution">
    <text evidence="3">The sequence shown here is derived from an EMBL/GenBank/DDBJ whole genome shotgun (WGS) entry which is preliminary data.</text>
</comment>
<dbReference type="InterPro" id="IPR036388">
    <property type="entry name" value="WH-like_DNA-bd_sf"/>
</dbReference>
<evidence type="ECO:0000259" key="2">
    <source>
        <dbReference type="Pfam" id="PF01051"/>
    </source>
</evidence>
<dbReference type="Pfam" id="PF21205">
    <property type="entry name" value="Rep3_C"/>
    <property type="match status" value="1"/>
</dbReference>
<accession>A0ABU4G1U9</accession>
<protein>
    <submittedName>
        <fullName evidence="3">Replication initiation protein</fullName>
    </submittedName>
</protein>
<reference evidence="3 4" key="1">
    <citation type="submission" date="2023-06" db="EMBL/GenBank/DDBJ databases">
        <title>Sporosarcina sp. nov., isolated from Korean traditional fermented seafood 'Jeotgal'.</title>
        <authorList>
            <person name="Yang A.-I."/>
            <person name="Shin N.-R."/>
        </authorList>
    </citation>
    <scope>NUCLEOTIDE SEQUENCE [LARGE SCALE GENOMIC DNA]</scope>
    <source>
        <strain evidence="3 4">KCTC3840</strain>
    </source>
</reference>
<keyword evidence="4" id="KW-1185">Reference proteome</keyword>
<gene>
    <name evidence="3" type="ORF">QT716_12950</name>
</gene>
<proteinExistence type="inferred from homology"/>